<dbReference type="Proteomes" id="UP000886812">
    <property type="component" value="Unassembled WGS sequence"/>
</dbReference>
<feature type="transmembrane region" description="Helical" evidence="1">
    <location>
        <begin position="1183"/>
        <end position="1204"/>
    </location>
</feature>
<accession>A0A9D1NI84</accession>
<feature type="chain" id="PRO_5039350759" evidence="2">
    <location>
        <begin position="18"/>
        <end position="2174"/>
    </location>
</feature>
<organism evidence="3 4">
    <name type="scientific">Candidatus Spyradosoma merdigallinarum</name>
    <dbReference type="NCBI Taxonomy" id="2840950"/>
    <lineage>
        <taxon>Bacteria</taxon>
        <taxon>Pseudomonadati</taxon>
        <taxon>Verrucomicrobiota</taxon>
        <taxon>Opitutia</taxon>
        <taxon>Opitutia incertae sedis</taxon>
        <taxon>Candidatus Spyradosoma</taxon>
    </lineage>
</organism>
<sequence length="2174" mass="234002">MFPTLFAFVLFPLALFAAEPAPAAAAGTPAVPAVAPENVFFKVSLNESFFIQEREAVVNARCTVDLLQGTPDVVSLEVFGHGTGQGEIFNVSGEKVRDWSIRRAGARTFLEIRPKDLDGVKSFSLTISGRQPLKLPTTISPMLFSGADAATFFGVVQFLATADLRLYAKQERGLVPIGERSRSEISYGIIGAPSLRLDIARTNDLLAPVSLENFSLVGDVGADGTRFRMKAKAFVREIGAEVPVLTGNVALLDFPEKNDFVVLAESDEKTGLAKYLLRFPSRGEFDVDLQFDAGISDVDGWRRMNFSVPVAQVAPYSLKGMPEDTVFAADNVSIPQAGDGGVFSGFLPSSGALELRWRPSIPTPPEFSASVYALDAASEMRISTGVLRQKTELNFSISQGELSSLFLKMAGTGEILAVEGQDLLSWRQTETADGSRGLTVQLSQPKSGKYALRILSQTRTGEFPKTLSPLRFVPSGTDWEGLTLAAICVRSSELLRLRSGVGIRCEAVPQLGMTQVVASAFPRTKGFFDDPAPGEEVAVYRISDDAENLRVRADRIRSELVVKPRVRWIFDGGKTTSAQALDFEVRDVPLYEMQILVPEELEMIALNSEIVASHELRESEKAGYRLLKIVFSEPVLGAGRIALTFRGPELAAGGKTELRACLFPQARFVFGVMGLSAAKNVRLLPGDAENLTEIAPAEYGAERPPQLAFYIRDAAWKLPLRAERREPALVGASSCVYNVGREKVSGNFRARFRTGGVPVSGVRLAFPKNAKALSVSGENVRDWSVGEDGVATVAFAAPAEEDFSVSATFEEPRAEGNAQRFEGVALPDALSEEGAILITSDEALEISGEESGSALAPLPLGAAENDYFRRGGALLFRAYQFAARPFSLNLETRLPQGKSPPPIFVTEALVRTGTGKSCSIVYRCRSLGAKELRVAVPAGTKIVCEGARALPDGTVALPLPPNSSEIRLRTERADAPSAARETEVLLPRVFAPVARTVFKGSGNATSETMRVVESGRKLNDALDASLLRRVAVRLNEVRAGIFASLLLAGCAAAGAAFASRARSRKILCAAALLAATAFSALAVWSVADAVRPEYAQATLSAGLTDPGKQLDATLRHFFFFCGHGGEVSPLRAWAAGALFCPGFFLLLWGRAFRPERLRLRVAGRALLYLAIAVPALEDFPFRVPMFVAAAAAAEALAFGASFLLRLASRTANRRGAVPPLALFVAALLVPALQAPEARAQQRGGIFSGLETLDEESAPAAVHDVADRITQSIDVRGDRVVARGDIRVTGYAGDRFDLLASPAVLTSFEKAENSMLRLERRRAEKAGFVYQVVLERAGTFSATFSYELALSEDARGFPMLTGFAAADVATLHLPRAEVQISAKGAVTTTLRDFGEKAQIAQIVFKPKAEREILWNPRERDRSGETLQMFSSAASLYVLSAGVVEGRHVVKFTPAQGEVSRVRIGIPKPFSVSRIEGQAIHRWSFSRETGVLTVLFTAPRVSEFSLSVFTQAQLGYLPTKRRFSAPDALDCDVQVRTIGIATDDSLQVDAVCADGLVPIDEKEFFAALAAAGMKTEGDLRLRRAFRTVDGTDDFEAELSVVQPNLRIDGKEEYSVNGDAVRAKISFTAEVSRAEIFSIAFRIPAGTDVDAIRGDSLSYWSKTRGEDGSSRVTMHLKNELVGAQEFTVWLSGAFPQKAKEWTVPDFVVEGAKVQRGEILVSADEGLRLQPLSSGTATFSDEAADGSGDVFCFRYFNRAGSPPKFAVLESKPFMTASWLHRISPRGRYALSSLTMILDIENAMRSSARVRVPENALAVRFSGDEVVSASPVAGTPGLWELRFSKPLRGKVFVDAEYFSLLPAASSVKVRSVSVDEASRQSGWIAVERGPVFTALDARSPETSWAEDVPAEFNAGLRGGKWIVEKYSEQYPAELRISPETIAAWNESPEDAHRRSFLAESLRRFTVFSASRAITEERISLRALRSDVFRVALPEGGTLKAAAVNGKIAEAVPAPEAGGRALWIPIFERGGAPVTVSVVYEAPTARFPRGGYGAREIVPAETVFAERVSWTLLPQPAGAEISGVFGLDASAARAADDAGAEFLAAYFRGSVPAAGGEPASPATFAAAGEDCRRPSAVFVCAPPPDADPGNAGAKLFAAAFVALAAAKGLFSLRRRRNARG</sequence>
<feature type="transmembrane region" description="Helical" evidence="1">
    <location>
        <begin position="1161"/>
        <end position="1177"/>
    </location>
</feature>
<keyword evidence="1" id="KW-0472">Membrane</keyword>
<reference evidence="3" key="1">
    <citation type="submission" date="2020-10" db="EMBL/GenBank/DDBJ databases">
        <authorList>
            <person name="Gilroy R."/>
        </authorList>
    </citation>
    <scope>NUCLEOTIDE SEQUENCE</scope>
    <source>
        <strain evidence="3">10669</strain>
    </source>
</reference>
<dbReference type="EMBL" id="DVOG01000021">
    <property type="protein sequence ID" value="HIV03688.1"/>
    <property type="molecule type" value="Genomic_DNA"/>
</dbReference>
<feature type="signal peptide" evidence="2">
    <location>
        <begin position="1"/>
        <end position="17"/>
    </location>
</feature>
<gene>
    <name evidence="3" type="ORF">IAC75_00860</name>
</gene>
<keyword evidence="2" id="KW-0732">Signal</keyword>
<reference evidence="3" key="2">
    <citation type="journal article" date="2021" name="PeerJ">
        <title>Extensive microbial diversity within the chicken gut microbiome revealed by metagenomics and culture.</title>
        <authorList>
            <person name="Gilroy R."/>
            <person name="Ravi A."/>
            <person name="Getino M."/>
            <person name="Pursley I."/>
            <person name="Horton D.L."/>
            <person name="Alikhan N.F."/>
            <person name="Baker D."/>
            <person name="Gharbi K."/>
            <person name="Hall N."/>
            <person name="Watson M."/>
            <person name="Adriaenssens E.M."/>
            <person name="Foster-Nyarko E."/>
            <person name="Jarju S."/>
            <person name="Secka A."/>
            <person name="Antonio M."/>
            <person name="Oren A."/>
            <person name="Chaudhuri R.R."/>
            <person name="La Ragione R."/>
            <person name="Hildebrand F."/>
            <person name="Pallen M.J."/>
        </authorList>
    </citation>
    <scope>NUCLEOTIDE SEQUENCE</scope>
    <source>
        <strain evidence="3">10669</strain>
    </source>
</reference>
<feature type="transmembrane region" description="Helical" evidence="1">
    <location>
        <begin position="1216"/>
        <end position="1232"/>
    </location>
</feature>
<proteinExistence type="predicted"/>
<feature type="transmembrane region" description="Helical" evidence="1">
    <location>
        <begin position="1066"/>
        <end position="1087"/>
    </location>
</feature>
<feature type="transmembrane region" description="Helical" evidence="1">
    <location>
        <begin position="1132"/>
        <end position="1149"/>
    </location>
</feature>
<evidence type="ECO:0000313" key="4">
    <source>
        <dbReference type="Proteomes" id="UP000886812"/>
    </source>
</evidence>
<evidence type="ECO:0000313" key="3">
    <source>
        <dbReference type="EMBL" id="HIV03688.1"/>
    </source>
</evidence>
<keyword evidence="1" id="KW-1133">Transmembrane helix</keyword>
<keyword evidence="1" id="KW-0812">Transmembrane</keyword>
<evidence type="ECO:0000256" key="2">
    <source>
        <dbReference type="SAM" id="SignalP"/>
    </source>
</evidence>
<protein>
    <submittedName>
        <fullName evidence="3">Uncharacterized protein</fullName>
    </submittedName>
</protein>
<evidence type="ECO:0000256" key="1">
    <source>
        <dbReference type="SAM" id="Phobius"/>
    </source>
</evidence>
<name>A0A9D1NI84_9BACT</name>
<comment type="caution">
    <text evidence="3">The sequence shown here is derived from an EMBL/GenBank/DDBJ whole genome shotgun (WGS) entry which is preliminary data.</text>
</comment>
<feature type="transmembrane region" description="Helical" evidence="1">
    <location>
        <begin position="1039"/>
        <end position="1059"/>
    </location>
</feature>